<reference evidence="2 3" key="1">
    <citation type="submission" date="2018-11" db="EMBL/GenBank/DDBJ databases">
        <title>Deinococcus shelandsis sp. nov., isolated from South Shetland Islands soil of Antarctica.</title>
        <authorList>
            <person name="Tian J."/>
        </authorList>
    </citation>
    <scope>NUCLEOTIDE SEQUENCE [LARGE SCALE GENOMIC DNA]</scope>
    <source>
        <strain evidence="2 3">S14-83T</strain>
    </source>
</reference>
<keyword evidence="3" id="KW-1185">Reference proteome</keyword>
<sequence>MSRRGRPLWLACGLAGLLSAGVLAAPSAETATLRPTFGGVLLEAHLLPGSAQSLTGVWSDTGHAKLLRCTPSCQAVKEIPLTGPLIVSQSSPYRVVLGGTFKVGKRVKVLLRFGQSDLIAVEALVTATPSR</sequence>
<proteinExistence type="predicted"/>
<dbReference type="OrthoDB" id="73754at2"/>
<dbReference type="RefSeq" id="WP_124869719.1">
    <property type="nucleotide sequence ID" value="NZ_CP034183.1"/>
</dbReference>
<evidence type="ECO:0000256" key="1">
    <source>
        <dbReference type="SAM" id="SignalP"/>
    </source>
</evidence>
<evidence type="ECO:0000313" key="3">
    <source>
        <dbReference type="Proteomes" id="UP000276417"/>
    </source>
</evidence>
<keyword evidence="1" id="KW-0732">Signal</keyword>
<dbReference type="AlphaFoldDB" id="A0A3G8YM13"/>
<dbReference type="Proteomes" id="UP000276417">
    <property type="component" value="Chromosome 1"/>
</dbReference>
<protein>
    <submittedName>
        <fullName evidence="2">Uncharacterized protein</fullName>
    </submittedName>
</protein>
<name>A0A3G8YM13_9DEIO</name>
<evidence type="ECO:0000313" key="2">
    <source>
        <dbReference type="EMBL" id="AZI42671.1"/>
    </source>
</evidence>
<dbReference type="EMBL" id="CP034183">
    <property type="protein sequence ID" value="AZI42671.1"/>
    <property type="molecule type" value="Genomic_DNA"/>
</dbReference>
<dbReference type="KEGG" id="dph:EHF33_07840"/>
<gene>
    <name evidence="2" type="ORF">EHF33_07840</name>
</gene>
<feature type="signal peptide" evidence="1">
    <location>
        <begin position="1"/>
        <end position="24"/>
    </location>
</feature>
<organism evidence="2 3">
    <name type="scientific">Deinococcus psychrotolerans</name>
    <dbReference type="NCBI Taxonomy" id="2489213"/>
    <lineage>
        <taxon>Bacteria</taxon>
        <taxon>Thermotogati</taxon>
        <taxon>Deinococcota</taxon>
        <taxon>Deinococci</taxon>
        <taxon>Deinococcales</taxon>
        <taxon>Deinococcaceae</taxon>
        <taxon>Deinococcus</taxon>
    </lineage>
</organism>
<feature type="chain" id="PRO_5017955536" evidence="1">
    <location>
        <begin position="25"/>
        <end position="131"/>
    </location>
</feature>
<accession>A0A3G8YM13</accession>